<organism evidence="4">
    <name type="scientific">Tanacetum cinerariifolium</name>
    <name type="common">Dalmatian daisy</name>
    <name type="synonym">Chrysanthemum cinerariifolium</name>
    <dbReference type="NCBI Taxonomy" id="118510"/>
    <lineage>
        <taxon>Eukaryota</taxon>
        <taxon>Viridiplantae</taxon>
        <taxon>Streptophyta</taxon>
        <taxon>Embryophyta</taxon>
        <taxon>Tracheophyta</taxon>
        <taxon>Spermatophyta</taxon>
        <taxon>Magnoliopsida</taxon>
        <taxon>eudicotyledons</taxon>
        <taxon>Gunneridae</taxon>
        <taxon>Pentapetalae</taxon>
        <taxon>asterids</taxon>
        <taxon>campanulids</taxon>
        <taxon>Asterales</taxon>
        <taxon>Asteraceae</taxon>
        <taxon>Asteroideae</taxon>
        <taxon>Anthemideae</taxon>
        <taxon>Anthemidinae</taxon>
        <taxon>Tanacetum</taxon>
    </lineage>
</organism>
<dbReference type="PANTHER" id="PTHR37984:SF5">
    <property type="entry name" value="PROTEIN NYNRIN-LIKE"/>
    <property type="match status" value="1"/>
</dbReference>
<dbReference type="AlphaFoldDB" id="A0A6L2NAT0"/>
<dbReference type="PANTHER" id="PTHR37984">
    <property type="entry name" value="PROTEIN CBG26694"/>
    <property type="match status" value="1"/>
</dbReference>
<dbReference type="SUPFAM" id="SSF56672">
    <property type="entry name" value="DNA/RNA polymerases"/>
    <property type="match status" value="1"/>
</dbReference>
<dbReference type="InterPro" id="IPR043502">
    <property type="entry name" value="DNA/RNA_pol_sf"/>
</dbReference>
<reference evidence="4" key="1">
    <citation type="journal article" date="2019" name="Sci. Rep.">
        <title>Draft genome of Tanacetum cinerariifolium, the natural source of mosquito coil.</title>
        <authorList>
            <person name="Yamashiro T."/>
            <person name="Shiraishi A."/>
            <person name="Satake H."/>
            <person name="Nakayama K."/>
        </authorList>
    </citation>
    <scope>NUCLEOTIDE SEQUENCE</scope>
</reference>
<feature type="compositionally biased region" description="Basic and acidic residues" evidence="2">
    <location>
        <begin position="1211"/>
        <end position="1220"/>
    </location>
</feature>
<dbReference type="InterPro" id="IPR041577">
    <property type="entry name" value="RT_RNaseH_2"/>
</dbReference>
<dbReference type="Pfam" id="PF17919">
    <property type="entry name" value="RT_RNaseH_2"/>
    <property type="match status" value="1"/>
</dbReference>
<keyword evidence="1" id="KW-0511">Multifunctional enzyme</keyword>
<keyword evidence="4" id="KW-0548">Nucleotidyltransferase</keyword>
<proteinExistence type="predicted"/>
<dbReference type="CDD" id="cd01647">
    <property type="entry name" value="RT_LTR"/>
    <property type="match status" value="1"/>
</dbReference>
<keyword evidence="4" id="KW-0239">DNA-directed DNA polymerase</keyword>
<comment type="caution">
    <text evidence="4">The sequence shown here is derived from an EMBL/GenBank/DDBJ whole genome shotgun (WGS) entry which is preliminary data.</text>
</comment>
<dbReference type="InterPro" id="IPR050951">
    <property type="entry name" value="Retrovirus_Pol_polyprotein"/>
</dbReference>
<evidence type="ECO:0000313" key="4">
    <source>
        <dbReference type="EMBL" id="GEU82222.1"/>
    </source>
</evidence>
<name>A0A6L2NAT0_TANCI</name>
<evidence type="ECO:0000256" key="1">
    <source>
        <dbReference type="ARBA" id="ARBA00023268"/>
    </source>
</evidence>
<dbReference type="Gene3D" id="3.10.20.370">
    <property type="match status" value="1"/>
</dbReference>
<gene>
    <name evidence="4" type="ORF">Tci_054200</name>
</gene>
<protein>
    <submittedName>
        <fullName evidence="4">DNA-directed DNA polymerase</fullName>
    </submittedName>
</protein>
<evidence type="ECO:0000259" key="3">
    <source>
        <dbReference type="Pfam" id="PF17919"/>
    </source>
</evidence>
<dbReference type="Gene3D" id="3.10.10.10">
    <property type="entry name" value="HIV Type 1 Reverse Transcriptase, subunit A, domain 1"/>
    <property type="match status" value="1"/>
</dbReference>
<dbReference type="GO" id="GO:0003887">
    <property type="term" value="F:DNA-directed DNA polymerase activity"/>
    <property type="evidence" value="ECO:0007669"/>
    <property type="project" value="UniProtKB-KW"/>
</dbReference>
<sequence>MRTRSRSRHKIAEPLRIEFPFQEDQFQEDPPEVPMADNRTMAQLHQAPTEGYEDAIVIPEIAATNFGLKHSLINLVQNKQFFGHDNEDPHAHIHYFNKITSTMRVPNVPSSSIKLMLFPFSLEGAARIWLEKEPPRSILSWDDLSKFKVRQSRAKAVVAKVNTSSSTPSISSDVSELKDMGGNFNQSNFNQGGNFNQGQLHRPQVNQPLAYQAAAYQAPIPQTQSVSQTDFESYVKANDAILRNIQSQGQRSGTLPGNTITNPKEDLKGITTRSGVAYQGPTIPTLFKVVKQGTEVTKDQMQTPSSQSTAPVQPPVVQSKTQALVFEPVVAPVSAPMPNFKPSITYPSRRDNERRRDQANEQIEKFYEIFKDMRLSLPKLTPTCMTLELVDRSVSKPIGVAKDVSIKVDTGRALIDVHKGELTLRIGNKAITYNLDQTSRYSANYDQMTANKIDAIDMACEEYSQEVLGFSDVTASGSPTPSDDPIVFTTSHTLTPFGDSDFLLFEEADAFLGLEDDPDSPEFDPFYYDPKGDILLLEAILNSKPVPPLPNHEQSMPSFKKELKACKAKTIKSSVDEPPEVELKDLPPHLEYAFLEGDNKFPVIIAKELGDEEKSALIKVLKSHKRAIAWKLSDIQEDDKPTVQHQRRVNPKIYDVIKKEVEKLLDAGLIYPVSDSPWVSPVHCVPKKGGFTVVENEKNELIPTHLVTGWRVCIDYLKLNEATRKDHIPLPFMDQMLERLAGNKYYCFLDGFFGYFQFPSTLVIMRKPHSPAHTGRLPIIACLSVCVMHRARFKDKMLQRCKDTNLCLNWEKSHFMVKEGIVLGHKISKNGIEVDKVKVDVITKLPHPTTVKGYSVHFLRRLYQSFPDVKKTYGSSNLDCPNWDLPFELMCDASDFTIGAVLGQRHEKHFRPIHYASKMMTAVESNAHGSFCPQVSLCKKDAKARLLRWVLLLQEFDFEVIDSKGAENLAADHMSRLETRMKTGDEKRDLWRELNRHKVITTGHPWVICRDFNVTLNANEHLAGSAHIIKWLSYGDKNNAFFHKVLKGRYTRNIILSIHNEGGKRFDGDQLATQFVNHFENFLGSSTTIQPIFDGNDLFSKKLTDMEANYMIREAVRVMLMSTNERERMCHVGWGQDHMGRSGCSFWYCSGEVDAQEIAWGEGVVLAGKTGWVTVDDANDDDDQYSDDERTESDDDKAADINKTDDEEDEIVHTPEDYVP</sequence>
<keyword evidence="4" id="KW-0808">Transferase</keyword>
<evidence type="ECO:0000256" key="2">
    <source>
        <dbReference type="SAM" id="MobiDB-lite"/>
    </source>
</evidence>
<feature type="domain" description="Reverse transcriptase/retrotransposon-derived protein RNase H-like" evidence="3">
    <location>
        <begin position="876"/>
        <end position="927"/>
    </location>
</feature>
<accession>A0A6L2NAT0</accession>
<feature type="region of interest" description="Disordered" evidence="2">
    <location>
        <begin position="1176"/>
        <end position="1220"/>
    </location>
</feature>
<dbReference type="EMBL" id="BKCJ010008438">
    <property type="protein sequence ID" value="GEU82222.1"/>
    <property type="molecule type" value="Genomic_DNA"/>
</dbReference>
<feature type="compositionally biased region" description="Acidic residues" evidence="2">
    <location>
        <begin position="1177"/>
        <end position="1195"/>
    </location>
</feature>